<dbReference type="Proteomes" id="UP000031121">
    <property type="component" value="Chromosome"/>
</dbReference>
<comment type="function">
    <text evidence="9">Converts cobyric acid to cobinamide by the addition of aminopropanol on the F carboxylic group.</text>
</comment>
<dbReference type="GO" id="GO:0005886">
    <property type="term" value="C:plasma membrane"/>
    <property type="evidence" value="ECO:0007669"/>
    <property type="project" value="UniProtKB-SubCell"/>
</dbReference>
<keyword evidence="4 9" id="KW-1003">Cell membrane</keyword>
<dbReference type="STRING" id="1531429.JI75_05375"/>
<keyword evidence="11" id="KW-1185">Reference proteome</keyword>
<dbReference type="NCBIfam" id="TIGR00380">
    <property type="entry name" value="cobal_cbiB"/>
    <property type="match status" value="1"/>
</dbReference>
<dbReference type="UniPathway" id="UPA00148"/>
<evidence type="ECO:0000256" key="4">
    <source>
        <dbReference type="ARBA" id="ARBA00022475"/>
    </source>
</evidence>
<dbReference type="PANTHER" id="PTHR34308:SF1">
    <property type="entry name" value="COBALAMIN BIOSYNTHESIS PROTEIN CBIB"/>
    <property type="match status" value="1"/>
</dbReference>
<keyword evidence="6 9" id="KW-0812">Transmembrane</keyword>
<comment type="caution">
    <text evidence="9">Lacks conserved residue(s) required for the propagation of feature annotation.</text>
</comment>
<gene>
    <name evidence="9" type="primary">cobD</name>
    <name evidence="10" type="ORF">JI75_05375</name>
</gene>
<reference evidence="10 11" key="2">
    <citation type="journal article" date="2015" name="Genome Announc.">
        <title>Complete Genome Sequence of Coriobacteriaceae Strain 68-1-3, a Novel Mucus-Degrading Isolate from the Swine Intestinal Tract.</title>
        <authorList>
            <person name="Looft T."/>
            <person name="Bayles D.O."/>
            <person name="Alt D.P."/>
            <person name="Stanton T.B."/>
        </authorList>
    </citation>
    <scope>NUCLEOTIDE SEQUENCE [LARGE SCALE GENOMIC DNA]</scope>
    <source>
        <strain evidence="10 11">68-1-3</strain>
    </source>
</reference>
<keyword evidence="7 9" id="KW-1133">Transmembrane helix</keyword>
<evidence type="ECO:0000256" key="1">
    <source>
        <dbReference type="ARBA" id="ARBA00004651"/>
    </source>
</evidence>
<protein>
    <recommendedName>
        <fullName evidence="9">Cobalamin biosynthesis protein CobD</fullName>
    </recommendedName>
</protein>
<evidence type="ECO:0000256" key="7">
    <source>
        <dbReference type="ARBA" id="ARBA00022989"/>
    </source>
</evidence>
<comment type="subcellular location">
    <subcellularLocation>
        <location evidence="1 9">Cell membrane</location>
        <topology evidence="1 9">Multi-pass membrane protein</topology>
    </subcellularLocation>
</comment>
<keyword evidence="5 9" id="KW-0169">Cobalamin biosynthesis</keyword>
<reference evidence="11" key="1">
    <citation type="submission" date="2014-08" db="EMBL/GenBank/DDBJ databases">
        <title>Coriobacteriaceae sp. complete genome.</title>
        <authorList>
            <person name="Looft T."/>
            <person name="Bayles D.O."/>
            <person name="Stanton T.B."/>
        </authorList>
    </citation>
    <scope>NUCLEOTIDE SEQUENCE [LARGE SCALE GENOMIC DNA]</scope>
    <source>
        <strain evidence="11">68-1-3</strain>
    </source>
</reference>
<evidence type="ECO:0000313" key="10">
    <source>
        <dbReference type="EMBL" id="AJC12182.1"/>
    </source>
</evidence>
<dbReference type="GO" id="GO:0009236">
    <property type="term" value="P:cobalamin biosynthetic process"/>
    <property type="evidence" value="ECO:0007669"/>
    <property type="project" value="UniProtKB-UniRule"/>
</dbReference>
<name>A0A0A8BAL2_9ACTN</name>
<organism evidence="10 11">
    <name type="scientific">Berryella intestinalis</name>
    <dbReference type="NCBI Taxonomy" id="1531429"/>
    <lineage>
        <taxon>Bacteria</taxon>
        <taxon>Bacillati</taxon>
        <taxon>Actinomycetota</taxon>
        <taxon>Coriobacteriia</taxon>
        <taxon>Eggerthellales</taxon>
        <taxon>Eggerthellaceae</taxon>
        <taxon>Berryella</taxon>
    </lineage>
</organism>
<dbReference type="PANTHER" id="PTHR34308">
    <property type="entry name" value="COBALAMIN BIOSYNTHESIS PROTEIN CBIB"/>
    <property type="match status" value="1"/>
</dbReference>
<comment type="pathway">
    <text evidence="2 9">Cofactor biosynthesis; adenosylcobalamin biosynthesis.</text>
</comment>
<evidence type="ECO:0000256" key="8">
    <source>
        <dbReference type="ARBA" id="ARBA00023136"/>
    </source>
</evidence>
<evidence type="ECO:0000256" key="5">
    <source>
        <dbReference type="ARBA" id="ARBA00022573"/>
    </source>
</evidence>
<evidence type="ECO:0000256" key="9">
    <source>
        <dbReference type="HAMAP-Rule" id="MF_00024"/>
    </source>
</evidence>
<evidence type="ECO:0000256" key="3">
    <source>
        <dbReference type="ARBA" id="ARBA00006263"/>
    </source>
</evidence>
<dbReference type="OrthoDB" id="9811967at2"/>
<dbReference type="Pfam" id="PF03186">
    <property type="entry name" value="CobD_Cbib"/>
    <property type="match status" value="1"/>
</dbReference>
<comment type="similarity">
    <text evidence="3 9">Belongs to the CobD/CbiB family.</text>
</comment>
<feature type="transmembrane region" description="Helical" evidence="9">
    <location>
        <begin position="57"/>
        <end position="80"/>
    </location>
</feature>
<accession>A0A0A8BAL2</accession>
<dbReference type="GO" id="GO:0048472">
    <property type="term" value="F:threonine-phosphate decarboxylase activity"/>
    <property type="evidence" value="ECO:0007669"/>
    <property type="project" value="InterPro"/>
</dbReference>
<proteinExistence type="inferred from homology"/>
<dbReference type="HAMAP" id="MF_00024">
    <property type="entry name" value="CobD_CbiB"/>
    <property type="match status" value="1"/>
</dbReference>
<dbReference type="HOGENOM" id="CLU_054212_0_0_11"/>
<evidence type="ECO:0000256" key="6">
    <source>
        <dbReference type="ARBA" id="ARBA00022692"/>
    </source>
</evidence>
<keyword evidence="8 9" id="KW-0472">Membrane</keyword>
<dbReference type="KEGG" id="cbac:JI75_05375"/>
<dbReference type="InterPro" id="IPR004485">
    <property type="entry name" value="Cobalamin_biosynth_CobD/CbiB"/>
</dbReference>
<evidence type="ECO:0000256" key="2">
    <source>
        <dbReference type="ARBA" id="ARBA00004953"/>
    </source>
</evidence>
<evidence type="ECO:0000313" key="11">
    <source>
        <dbReference type="Proteomes" id="UP000031121"/>
    </source>
</evidence>
<sequence length="328" mass="34502">MALHLVALLIGAVLDLAIGDPHGFVHPVRWMGSFIERFQRVLARAGFIGAGPRRERIAGFLLVSATLGLFGGATAALVVAAGAVSWQLQLAVEAVASYYCLAARSLFDESMRVFRALREGSLEDARRAVSMIVGRDTASLDRAGVCRAAVETVAENACDGVVAPLFYLALLGPVGGVCYKAVNTLDSMVGYRNERFVHLGRAAAKLDDAANFVPARITGALMCAAASLPGFDAARARRVFARDRLLHASPNSAHGESACAGALGVRLAGDAVYAGVRVEKPFIGDDVRPIEPEDIRRANVLMLATAAQALALFAGAVEVLRVLGCYPG</sequence>
<dbReference type="RefSeq" id="WP_039689318.1">
    <property type="nucleotide sequence ID" value="NZ_CP009302.1"/>
</dbReference>
<dbReference type="AlphaFoldDB" id="A0A0A8BAL2"/>
<dbReference type="GO" id="GO:0015420">
    <property type="term" value="F:ABC-type vitamin B12 transporter activity"/>
    <property type="evidence" value="ECO:0007669"/>
    <property type="project" value="UniProtKB-UniRule"/>
</dbReference>
<dbReference type="EMBL" id="CP009302">
    <property type="protein sequence ID" value="AJC12182.1"/>
    <property type="molecule type" value="Genomic_DNA"/>
</dbReference>